<dbReference type="InterPro" id="IPR052672">
    <property type="entry name" value="Type1_Cytokine_Rcpt_Type2"/>
</dbReference>
<evidence type="ECO:0000256" key="8">
    <source>
        <dbReference type="ARBA" id="ARBA00023170"/>
    </source>
</evidence>
<dbReference type="PROSITE" id="PS50853">
    <property type="entry name" value="FN3"/>
    <property type="match status" value="3"/>
</dbReference>
<keyword evidence="6 10" id="KW-1133">Transmembrane helix</keyword>
<dbReference type="RefSeq" id="XP_031755321.1">
    <property type="nucleotide sequence ID" value="XM_031899461.1"/>
</dbReference>
<feature type="transmembrane region" description="Helical" evidence="10">
    <location>
        <begin position="536"/>
        <end position="558"/>
    </location>
</feature>
<feature type="chain" id="PRO_5044634207" evidence="11">
    <location>
        <begin position="36"/>
        <end position="641"/>
    </location>
</feature>
<dbReference type="GeneTree" id="ENSGT00940000159829"/>
<dbReference type="RefSeq" id="XP_031755320.1">
    <property type="nucleotide sequence ID" value="XM_031899460.1"/>
</dbReference>
<dbReference type="RefSeq" id="XP_031755323.1">
    <property type="nucleotide sequence ID" value="XM_031899463.1"/>
</dbReference>
<feature type="domain" description="Fibronectin type-III" evidence="12">
    <location>
        <begin position="433"/>
        <end position="532"/>
    </location>
</feature>
<dbReference type="RefSeq" id="XP_031755322.1">
    <property type="nucleotide sequence ID" value="XM_031899462.1"/>
</dbReference>
<sequence length="641" mass="71737">MEMQVHDGISFWHRIKILTYKFLALVLLISSGSRGTGDICRLCCHIQGLKHNLNCSWESQSHTEHTLYVLRLKKQSCGLGSSQTDCPDSHLSIPSLLNFTAPVGQNWLLIPRKNLVKFYPYHLRLTAGGKEVQLNLTYDVNGENVLLEPPEITAVESEEDNIVEVKWRNQEHVSDEQKVELRYRMVGAANWTEVPNNKLEPGSCELTDLEPYVEYKLQIRYVADGSSSKKGSRWSETLTFCTPDQVPCGLLDVWRSTEKPPFLLIQWKPLGTTRGKILGYNVTYTDGGQANSAEAQCCHIKLPAGATDICVSPRNQHGLGYGSCVTPPCSEPAPPSGIKVWADGSGGIKVSGVATLPPPKDPHSYLVEWKELTLARNPFLNWTRFRATNQNFTLPGDFAPFAPYGVAVFALYQNSCAGVVSTVVYSQENAPSAGPNVSIRLISSAEAHISWDEVPLPNRRGNITGYTIYLNSSEHSRQKSALWSRSVFAHGRNDCVSGLSPDTAYTVWMTAWTRAGEGPLGSIRKFRTTGRTYNPLVIIIIVVLTVFFLLLAILFSLWTKRVLRKWFWPRIPIPNLENNAELSRIQNNNNWDLEQENPNTPIAIVEEIEPPTCPPRPQQGTFTSGYEKHFLPTQEEVMGLW</sequence>
<dbReference type="Bgee" id="ENSXETG00000035478">
    <property type="expression patterns" value="Expressed in liver and 7 other cell types or tissues"/>
</dbReference>
<dbReference type="OMA" id="TCCCSLI"/>
<evidence type="ECO:0000313" key="13">
    <source>
        <dbReference type="Ensembl" id="ENSXETP00000087259"/>
    </source>
</evidence>
<proteinExistence type="inferred from homology"/>
<evidence type="ECO:0000256" key="9">
    <source>
        <dbReference type="ARBA" id="ARBA00023180"/>
    </source>
</evidence>
<feature type="signal peptide" evidence="11">
    <location>
        <begin position="1"/>
        <end position="35"/>
    </location>
</feature>
<dbReference type="RefSeq" id="XP_031755319.1">
    <property type="nucleotide sequence ID" value="XM_031899459.1"/>
</dbReference>
<protein>
    <submittedName>
        <fullName evidence="13 15">Interleukin-27 receptor subunit alpha</fullName>
    </submittedName>
</protein>
<evidence type="ECO:0000313" key="15">
    <source>
        <dbReference type="RefSeq" id="XP_031755319.1"/>
    </source>
</evidence>
<evidence type="ECO:0000313" key="14">
    <source>
        <dbReference type="Proteomes" id="UP000008143"/>
    </source>
</evidence>
<evidence type="ECO:0000256" key="4">
    <source>
        <dbReference type="ARBA" id="ARBA00022729"/>
    </source>
</evidence>
<dbReference type="CTD" id="9466"/>
<evidence type="ECO:0000259" key="12">
    <source>
        <dbReference type="PROSITE" id="PS50853"/>
    </source>
</evidence>
<keyword evidence="5" id="KW-0677">Repeat</keyword>
<evidence type="ECO:0000256" key="5">
    <source>
        <dbReference type="ARBA" id="ARBA00022737"/>
    </source>
</evidence>
<evidence type="ECO:0000256" key="2">
    <source>
        <dbReference type="ARBA" id="ARBA00008921"/>
    </source>
</evidence>
<evidence type="ECO:0000256" key="1">
    <source>
        <dbReference type="ARBA" id="ARBA00004479"/>
    </source>
</evidence>
<reference evidence="15 16" key="3">
    <citation type="submission" date="2025-04" db="UniProtKB">
        <authorList>
            <consortium name="RefSeq"/>
        </authorList>
    </citation>
    <scope>IDENTIFICATION</scope>
    <source>
        <strain evidence="15 16">Nigerian</strain>
        <tissue evidence="15 16">Liver and blood</tissue>
    </source>
</reference>
<evidence type="ECO:0000313" key="18">
    <source>
        <dbReference type="RefSeq" id="XP_031755322.1"/>
    </source>
</evidence>
<accession>A0A6I8S1L7</accession>
<comment type="similarity">
    <text evidence="2">Belongs to the type I cytokine receptor family. Type 2 subfamily.</text>
</comment>
<keyword evidence="14" id="KW-1185">Reference proteome</keyword>
<feature type="domain" description="Fibronectin type-III" evidence="12">
    <location>
        <begin position="334"/>
        <end position="432"/>
    </location>
</feature>
<keyword evidence="7 10" id="KW-0472">Membrane</keyword>
<dbReference type="InterPro" id="IPR013783">
    <property type="entry name" value="Ig-like_fold"/>
</dbReference>
<dbReference type="InterPro" id="IPR036116">
    <property type="entry name" value="FN3_sf"/>
</dbReference>
<dbReference type="GO" id="GO:0005886">
    <property type="term" value="C:plasma membrane"/>
    <property type="evidence" value="ECO:0007669"/>
    <property type="project" value="UniProtKB-ARBA"/>
</dbReference>
<dbReference type="Reactome" id="R-XTR-8984722">
    <property type="pathway name" value="Interleukin-35 Signalling"/>
</dbReference>
<evidence type="ECO:0000256" key="11">
    <source>
        <dbReference type="SAM" id="SignalP"/>
    </source>
</evidence>
<evidence type="ECO:0000256" key="6">
    <source>
        <dbReference type="ARBA" id="ARBA00022989"/>
    </source>
</evidence>
<organism evidence="13">
    <name type="scientific">Xenopus tropicalis</name>
    <name type="common">Western clawed frog</name>
    <name type="synonym">Silurana tropicalis</name>
    <dbReference type="NCBI Taxonomy" id="8364"/>
    <lineage>
        <taxon>Eukaryota</taxon>
        <taxon>Metazoa</taxon>
        <taxon>Chordata</taxon>
        <taxon>Craniata</taxon>
        <taxon>Vertebrata</taxon>
        <taxon>Euteleostomi</taxon>
        <taxon>Amphibia</taxon>
        <taxon>Batrachia</taxon>
        <taxon>Anura</taxon>
        <taxon>Pipoidea</taxon>
        <taxon>Pipidae</taxon>
        <taxon>Xenopodinae</taxon>
        <taxon>Xenopus</taxon>
        <taxon>Silurana</taxon>
    </lineage>
</organism>
<dbReference type="FunFam" id="2.60.40.10:FF:000028">
    <property type="entry name" value="Neuronal cell adhesion molecule"/>
    <property type="match status" value="1"/>
</dbReference>
<dbReference type="Reactome" id="R-XTR-9020956">
    <property type="pathway name" value="Interleukin-27 signaling"/>
</dbReference>
<dbReference type="SMART" id="SM00060">
    <property type="entry name" value="FN3"/>
    <property type="match status" value="3"/>
</dbReference>
<dbReference type="AGR" id="Xenbase:XB-GENE-29077323"/>
<evidence type="ECO:0000313" key="17">
    <source>
        <dbReference type="RefSeq" id="XP_031755321.1"/>
    </source>
</evidence>
<dbReference type="CDD" id="cd00063">
    <property type="entry name" value="FN3"/>
    <property type="match status" value="2"/>
</dbReference>
<keyword evidence="8 15" id="KW-0675">Receptor</keyword>
<evidence type="ECO:0000313" key="19">
    <source>
        <dbReference type="RefSeq" id="XP_031755323.1"/>
    </source>
</evidence>
<dbReference type="Pfam" id="PF00041">
    <property type="entry name" value="fn3"/>
    <property type="match status" value="2"/>
</dbReference>
<evidence type="ECO:0000313" key="16">
    <source>
        <dbReference type="RefSeq" id="XP_031755320.1"/>
    </source>
</evidence>
<dbReference type="Xenbase" id="XB-GENE-29077323">
    <property type="gene designation" value="il27ra"/>
</dbReference>
<dbReference type="AlphaFoldDB" id="A0A6I8S1L7"/>
<dbReference type="GeneID" id="101731209"/>
<dbReference type="PANTHER" id="PTHR48423:SF1">
    <property type="entry name" value="INTERLEUKIN-27 RECEPTOR SUBUNIT ALPHA"/>
    <property type="match status" value="1"/>
</dbReference>
<dbReference type="Ensembl" id="ENSXETT00000099797">
    <property type="protein sequence ID" value="ENSXETP00000087259"/>
    <property type="gene ID" value="ENSXETG00000035478"/>
</dbReference>
<feature type="domain" description="Fibronectin type-III" evidence="12">
    <location>
        <begin position="149"/>
        <end position="245"/>
    </location>
</feature>
<reference evidence="13" key="2">
    <citation type="submission" date="2020-05" db="UniProtKB">
        <authorList>
            <consortium name="Ensembl"/>
        </authorList>
    </citation>
    <scope>IDENTIFICATION</scope>
</reference>
<dbReference type="InterPro" id="IPR003961">
    <property type="entry name" value="FN3_dom"/>
</dbReference>
<evidence type="ECO:0000256" key="3">
    <source>
        <dbReference type="ARBA" id="ARBA00022692"/>
    </source>
</evidence>
<keyword evidence="3 10" id="KW-0812">Transmembrane</keyword>
<dbReference type="GO" id="GO:0002829">
    <property type="term" value="P:negative regulation of type 2 immune response"/>
    <property type="evidence" value="ECO:0000318"/>
    <property type="project" value="GO_Central"/>
</dbReference>
<dbReference type="PANTHER" id="PTHR48423">
    <property type="entry name" value="INTERLEUKIN-27 RECEPTOR SUBUNIT ALPHA"/>
    <property type="match status" value="1"/>
</dbReference>
<dbReference type="Proteomes" id="UP000008143">
    <property type="component" value="Chromosome 3"/>
</dbReference>
<evidence type="ECO:0000256" key="10">
    <source>
        <dbReference type="SAM" id="Phobius"/>
    </source>
</evidence>
<keyword evidence="4 11" id="KW-0732">Signal</keyword>
<evidence type="ECO:0000256" key="7">
    <source>
        <dbReference type="ARBA" id="ARBA00023136"/>
    </source>
</evidence>
<gene>
    <name evidence="13 15 16 17 18 19 20" type="primary">il27ra</name>
</gene>
<name>A0A6I8S1L7_XENTR</name>
<reference evidence="13" key="1">
    <citation type="journal article" date="2010" name="Science">
        <title>The genome of the Western clawed frog Xenopus tropicalis.</title>
        <authorList>
            <person name="Hellsten U."/>
            <person name="Harland R.M."/>
            <person name="Gilchrist M.J."/>
            <person name="Hendrix D."/>
            <person name="Jurka J."/>
            <person name="Kapitonov V."/>
            <person name="Ovcharenko I."/>
            <person name="Putnam N.H."/>
            <person name="Shu S."/>
            <person name="Taher L."/>
            <person name="Blitz I.L."/>
            <person name="Blumberg B."/>
            <person name="Dichmann D.S."/>
            <person name="Dubchak I."/>
            <person name="Amaya E."/>
            <person name="Detter J.C."/>
            <person name="Fletcher R."/>
            <person name="Gerhard D.S."/>
            <person name="Goodstein D."/>
            <person name="Graves T."/>
            <person name="Grigoriev I.V."/>
            <person name="Grimwood J."/>
            <person name="Kawashima T."/>
            <person name="Lindquist E."/>
            <person name="Lucas S.M."/>
            <person name="Mead P.E."/>
            <person name="Mitros T."/>
            <person name="Ogino H."/>
            <person name="Ohta Y."/>
            <person name="Poliakov A.V."/>
            <person name="Pollet N."/>
            <person name="Robert J."/>
            <person name="Salamov A."/>
            <person name="Sater A.K."/>
            <person name="Schmutz J."/>
            <person name="Terry A."/>
            <person name="Vize P.D."/>
            <person name="Warren W.C."/>
            <person name="Wells D."/>
            <person name="Wills A."/>
            <person name="Wilson R.K."/>
            <person name="Zimmerman L.B."/>
            <person name="Zorn A.M."/>
            <person name="Grainger R."/>
            <person name="Grammer T."/>
            <person name="Khokha M.K."/>
            <person name="Richardson P.M."/>
            <person name="Rokhsar D.S."/>
        </authorList>
    </citation>
    <scope>NUCLEOTIDE SEQUENCE [LARGE SCALE GENOMIC DNA]</scope>
    <source>
        <strain evidence="13">Nigerian</strain>
    </source>
</reference>
<comment type="subcellular location">
    <subcellularLocation>
        <location evidence="1">Membrane</location>
        <topology evidence="1">Single-pass type I membrane protein</topology>
    </subcellularLocation>
</comment>
<keyword evidence="9" id="KW-0325">Glycoprotein</keyword>
<evidence type="ECO:0000313" key="20">
    <source>
        <dbReference type="Xenbase" id="XB-GENE-29077323"/>
    </source>
</evidence>
<dbReference type="Gene3D" id="2.60.40.10">
    <property type="entry name" value="Immunoglobulins"/>
    <property type="match status" value="3"/>
</dbReference>
<dbReference type="SUPFAM" id="SSF49265">
    <property type="entry name" value="Fibronectin type III"/>
    <property type="match status" value="2"/>
</dbReference>
<dbReference type="OrthoDB" id="5989951at2759"/>
<dbReference type="KEGG" id="xtr:101731209"/>